<dbReference type="PANTHER" id="PTHR13464:SF0">
    <property type="entry name" value="SAP30-BINDING PROTEIN"/>
    <property type="match status" value="1"/>
</dbReference>
<gene>
    <name evidence="2" type="ORF">DKX38_005665</name>
</gene>
<comment type="caution">
    <text evidence="2">The sequence shown here is derived from an EMBL/GenBank/DDBJ whole genome shotgun (WGS) entry which is preliminary data.</text>
</comment>
<sequence>MMVLEELVFSEIDCVIQEKSSSGTAHVLSPSVQATPVSFENLGPSQPGEINDATNESEAVNTEGANEKKIDKFMALKKIGRSFNAEVCNRKDYRNPDFLLHAVRYQVIDEIGSCFSKDVFDSHGYDQSDCYLEIEADMRRERERKDQELKRSPKVEFVTGITRPGVVVPPTKFSMPIPAVTASGMRPSSNAAPCEVRQNKKSKWDKVDDDGRSLLTGGQDSFAAAAAQAALISAAANLGRKAAETARQKIKDPEKGR</sequence>
<dbReference type="AlphaFoldDB" id="A0A5N5N118"/>
<proteinExistence type="predicted"/>
<evidence type="ECO:0000256" key="1">
    <source>
        <dbReference type="SAM" id="MobiDB-lite"/>
    </source>
</evidence>
<accession>A0A5N5N118</accession>
<reference evidence="3" key="1">
    <citation type="journal article" date="2019" name="Gigascience">
        <title>De novo genome assembly of the endangered Acer yangbiense, a plant species with extremely small populations endemic to Yunnan Province, China.</title>
        <authorList>
            <person name="Yang J."/>
            <person name="Wariss H.M."/>
            <person name="Tao L."/>
            <person name="Zhang R."/>
            <person name="Yun Q."/>
            <person name="Hollingsworth P."/>
            <person name="Dao Z."/>
            <person name="Luo G."/>
            <person name="Guo H."/>
            <person name="Ma Y."/>
            <person name="Sun W."/>
        </authorList>
    </citation>
    <scope>NUCLEOTIDE SEQUENCE [LARGE SCALE GENOMIC DNA]</scope>
    <source>
        <strain evidence="3">cv. br00</strain>
    </source>
</reference>
<evidence type="ECO:0000313" key="2">
    <source>
        <dbReference type="EMBL" id="KAB5560708.1"/>
    </source>
</evidence>
<keyword evidence="3" id="KW-1185">Reference proteome</keyword>
<dbReference type="Pfam" id="PF07818">
    <property type="entry name" value="HCNGP"/>
    <property type="match status" value="1"/>
</dbReference>
<dbReference type="Proteomes" id="UP000326939">
    <property type="component" value="Chromosome 4"/>
</dbReference>
<feature type="region of interest" description="Disordered" evidence="1">
    <location>
        <begin position="184"/>
        <end position="210"/>
    </location>
</feature>
<dbReference type="GO" id="GO:0006355">
    <property type="term" value="P:regulation of DNA-templated transcription"/>
    <property type="evidence" value="ECO:0007669"/>
    <property type="project" value="InterPro"/>
</dbReference>
<evidence type="ECO:0000313" key="3">
    <source>
        <dbReference type="Proteomes" id="UP000326939"/>
    </source>
</evidence>
<dbReference type="InterPro" id="IPR012479">
    <property type="entry name" value="SAP30BP"/>
</dbReference>
<dbReference type="GO" id="GO:0005634">
    <property type="term" value="C:nucleus"/>
    <property type="evidence" value="ECO:0007669"/>
    <property type="project" value="TreeGrafter"/>
</dbReference>
<dbReference type="EMBL" id="VDCV01000004">
    <property type="protein sequence ID" value="KAB5560708.1"/>
    <property type="molecule type" value="Genomic_DNA"/>
</dbReference>
<organism evidence="2 3">
    <name type="scientific">Salix brachista</name>
    <dbReference type="NCBI Taxonomy" id="2182728"/>
    <lineage>
        <taxon>Eukaryota</taxon>
        <taxon>Viridiplantae</taxon>
        <taxon>Streptophyta</taxon>
        <taxon>Embryophyta</taxon>
        <taxon>Tracheophyta</taxon>
        <taxon>Spermatophyta</taxon>
        <taxon>Magnoliopsida</taxon>
        <taxon>eudicotyledons</taxon>
        <taxon>Gunneridae</taxon>
        <taxon>Pentapetalae</taxon>
        <taxon>rosids</taxon>
        <taxon>fabids</taxon>
        <taxon>Malpighiales</taxon>
        <taxon>Salicaceae</taxon>
        <taxon>Saliceae</taxon>
        <taxon>Salix</taxon>
    </lineage>
</organism>
<protein>
    <submittedName>
        <fullName evidence="2">Uncharacterized protein</fullName>
    </submittedName>
</protein>
<dbReference type="PANTHER" id="PTHR13464">
    <property type="entry name" value="TRANSCRIPTIONAL REGULATOR PROTEIN HCNGP"/>
    <property type="match status" value="1"/>
</dbReference>
<name>A0A5N5N118_9ROSI</name>